<organism evidence="2 3">
    <name type="scientific">Chelatococcus caeni</name>
    <dbReference type="NCBI Taxonomy" id="1348468"/>
    <lineage>
        <taxon>Bacteria</taxon>
        <taxon>Pseudomonadati</taxon>
        <taxon>Pseudomonadota</taxon>
        <taxon>Alphaproteobacteria</taxon>
        <taxon>Hyphomicrobiales</taxon>
        <taxon>Chelatococcaceae</taxon>
        <taxon>Chelatococcus</taxon>
    </lineage>
</organism>
<sequence>MNKHAKTGKPTDRDLKSNPMIGGTKGADRAGVTPDELEEMKGENTIEGDVANDVNRQGGIDKDVARGSRPLTRP</sequence>
<protein>
    <submittedName>
        <fullName evidence="2">Uncharacterized protein</fullName>
    </submittedName>
</protein>
<comment type="caution">
    <text evidence="2">The sequence shown here is derived from an EMBL/GenBank/DDBJ whole genome shotgun (WGS) entry which is preliminary data.</text>
</comment>
<proteinExistence type="predicted"/>
<reference evidence="2 3" key="1">
    <citation type="submission" date="2020-08" db="EMBL/GenBank/DDBJ databases">
        <title>Genomic Encyclopedia of Type Strains, Phase IV (KMG-IV): sequencing the most valuable type-strain genomes for metagenomic binning, comparative biology and taxonomic classification.</title>
        <authorList>
            <person name="Goeker M."/>
        </authorList>
    </citation>
    <scope>NUCLEOTIDE SEQUENCE [LARGE SCALE GENOMIC DNA]</scope>
    <source>
        <strain evidence="2 3">DSM 103737</strain>
    </source>
</reference>
<name>A0A840BZN9_9HYPH</name>
<keyword evidence="3" id="KW-1185">Reference proteome</keyword>
<dbReference type="EMBL" id="JACIEN010000004">
    <property type="protein sequence ID" value="MBB4018410.1"/>
    <property type="molecule type" value="Genomic_DNA"/>
</dbReference>
<evidence type="ECO:0000313" key="3">
    <source>
        <dbReference type="Proteomes" id="UP000577362"/>
    </source>
</evidence>
<evidence type="ECO:0000256" key="1">
    <source>
        <dbReference type="SAM" id="MobiDB-lite"/>
    </source>
</evidence>
<dbReference type="Proteomes" id="UP000577362">
    <property type="component" value="Unassembled WGS sequence"/>
</dbReference>
<dbReference type="AlphaFoldDB" id="A0A840BZN9"/>
<gene>
    <name evidence="2" type="ORF">GGR16_003457</name>
</gene>
<feature type="region of interest" description="Disordered" evidence="1">
    <location>
        <begin position="1"/>
        <end position="74"/>
    </location>
</feature>
<evidence type="ECO:0000313" key="2">
    <source>
        <dbReference type="EMBL" id="MBB4018410.1"/>
    </source>
</evidence>
<accession>A0A840BZN9</accession>
<dbReference type="RefSeq" id="WP_183317372.1">
    <property type="nucleotide sequence ID" value="NZ_JACIEN010000004.1"/>
</dbReference>